<sequence length="61" mass="6839">MPHSYKFQSQMSHGYNKVINVVFQRLRDTCDVAVQKEPAPKKGAGLTARRGRGKMSRGYGV</sequence>
<proteinExistence type="predicted"/>
<protein>
    <submittedName>
        <fullName evidence="2">Uncharacterized protein</fullName>
    </submittedName>
</protein>
<reference evidence="2 3" key="1">
    <citation type="submission" date="2014-07" db="EMBL/GenBank/DDBJ databases">
        <title>Draft genome sequence of Thalassospira profundimaris R8-17.</title>
        <authorList>
            <person name="Lai Q."/>
            <person name="Shao Z."/>
        </authorList>
    </citation>
    <scope>NUCLEOTIDE SEQUENCE [LARGE SCALE GENOMIC DNA]</scope>
    <source>
        <strain evidence="2 3">R8-17</strain>
    </source>
</reference>
<organism evidence="2 3">
    <name type="scientific">Thalassospira profundimaris</name>
    <dbReference type="NCBI Taxonomy" id="502049"/>
    <lineage>
        <taxon>Bacteria</taxon>
        <taxon>Pseudomonadati</taxon>
        <taxon>Pseudomonadota</taxon>
        <taxon>Alphaproteobacteria</taxon>
        <taxon>Rhodospirillales</taxon>
        <taxon>Thalassospiraceae</taxon>
        <taxon>Thalassospira</taxon>
    </lineage>
</organism>
<dbReference type="EMBL" id="JPWB01000005">
    <property type="protein sequence ID" value="RCK21468.1"/>
    <property type="molecule type" value="Genomic_DNA"/>
</dbReference>
<evidence type="ECO:0000313" key="3">
    <source>
        <dbReference type="Proteomes" id="UP000253061"/>
    </source>
</evidence>
<gene>
    <name evidence="2" type="ORF">TH6_12710</name>
</gene>
<comment type="caution">
    <text evidence="2">The sequence shown here is derived from an EMBL/GenBank/DDBJ whole genome shotgun (WGS) entry which is preliminary data.</text>
</comment>
<name>A0A367V8C3_9PROT</name>
<feature type="region of interest" description="Disordered" evidence="1">
    <location>
        <begin position="40"/>
        <end position="61"/>
    </location>
</feature>
<evidence type="ECO:0000313" key="2">
    <source>
        <dbReference type="EMBL" id="RCK21468.1"/>
    </source>
</evidence>
<dbReference type="AlphaFoldDB" id="A0A367V8C3"/>
<evidence type="ECO:0000256" key="1">
    <source>
        <dbReference type="SAM" id="MobiDB-lite"/>
    </source>
</evidence>
<accession>A0A367V8C3</accession>
<dbReference type="Proteomes" id="UP000253061">
    <property type="component" value="Unassembled WGS sequence"/>
</dbReference>